<dbReference type="SUPFAM" id="SSF82714">
    <property type="entry name" value="Multidrug efflux transporter AcrB TolC docking domain, DN and DC subdomains"/>
    <property type="match status" value="2"/>
</dbReference>
<dbReference type="Proteomes" id="UP000001962">
    <property type="component" value="Chromosome"/>
</dbReference>
<feature type="transmembrane region" description="Helical" evidence="1">
    <location>
        <begin position="21"/>
        <end position="42"/>
    </location>
</feature>
<feature type="transmembrane region" description="Helical" evidence="1">
    <location>
        <begin position="479"/>
        <end position="506"/>
    </location>
</feature>
<feature type="transmembrane region" description="Helical" evidence="1">
    <location>
        <begin position="348"/>
        <end position="368"/>
    </location>
</feature>
<dbReference type="eggNOG" id="COG0841">
    <property type="taxonomic scope" value="Bacteria"/>
</dbReference>
<feature type="transmembrane region" description="Helical" evidence="1">
    <location>
        <begin position="986"/>
        <end position="1008"/>
    </location>
</feature>
<evidence type="ECO:0000256" key="1">
    <source>
        <dbReference type="SAM" id="Phobius"/>
    </source>
</evidence>
<dbReference type="HOGENOM" id="CLU_002755_1_2_6"/>
<evidence type="ECO:0000313" key="2">
    <source>
        <dbReference type="EMBL" id="ABI56236.1"/>
    </source>
</evidence>
<feature type="transmembrane region" description="Helical" evidence="1">
    <location>
        <begin position="404"/>
        <end position="426"/>
    </location>
</feature>
<keyword evidence="3" id="KW-1185">Reference proteome</keyword>
<feature type="transmembrane region" description="Helical" evidence="1">
    <location>
        <begin position="937"/>
        <end position="957"/>
    </location>
</feature>
<dbReference type="InterPro" id="IPR027463">
    <property type="entry name" value="AcrB_DN_DC_subdom"/>
</dbReference>
<dbReference type="Gene3D" id="3.30.70.1430">
    <property type="entry name" value="Multidrug efflux transporter AcrB pore domain"/>
    <property type="match status" value="2"/>
</dbReference>
<dbReference type="PANTHER" id="PTHR32063:SF0">
    <property type="entry name" value="SWARMING MOTILITY PROTEIN SWRC"/>
    <property type="match status" value="1"/>
</dbReference>
<protein>
    <submittedName>
        <fullName evidence="2">Acriflavin resistance protein</fullName>
    </submittedName>
</protein>
<dbReference type="Gene3D" id="1.20.1640.10">
    <property type="entry name" value="Multidrug efflux transporter AcrB transmembrane domain"/>
    <property type="match status" value="2"/>
</dbReference>
<dbReference type="PANTHER" id="PTHR32063">
    <property type="match status" value="1"/>
</dbReference>
<dbReference type="SUPFAM" id="SSF82866">
    <property type="entry name" value="Multidrug efflux transporter AcrB transmembrane domain"/>
    <property type="match status" value="2"/>
</dbReference>
<feature type="transmembrane region" description="Helical" evidence="1">
    <location>
        <begin position="1014"/>
        <end position="1040"/>
    </location>
</feature>
<feature type="transmembrane region" description="Helical" evidence="1">
    <location>
        <begin position="447"/>
        <end position="467"/>
    </location>
</feature>
<dbReference type="Pfam" id="PF00873">
    <property type="entry name" value="ACR_tran"/>
    <property type="match status" value="1"/>
</dbReference>
<dbReference type="EMBL" id="CP000453">
    <property type="protein sequence ID" value="ABI56236.1"/>
    <property type="molecule type" value="Genomic_DNA"/>
</dbReference>
<dbReference type="GO" id="GO:0005886">
    <property type="term" value="C:plasma membrane"/>
    <property type="evidence" value="ECO:0007669"/>
    <property type="project" value="TreeGrafter"/>
</dbReference>
<keyword evidence="1" id="KW-1133">Transmembrane helix</keyword>
<dbReference type="InterPro" id="IPR001036">
    <property type="entry name" value="Acrflvin-R"/>
</dbReference>
<organism evidence="2 3">
    <name type="scientific">Alkalilimnicola ehrlichii (strain ATCC BAA-1101 / DSM 17681 / MLHE-1)</name>
    <dbReference type="NCBI Taxonomy" id="187272"/>
    <lineage>
        <taxon>Bacteria</taxon>
        <taxon>Pseudomonadati</taxon>
        <taxon>Pseudomonadota</taxon>
        <taxon>Gammaproteobacteria</taxon>
        <taxon>Chromatiales</taxon>
        <taxon>Ectothiorhodospiraceae</taxon>
        <taxon>Alkalilimnicola</taxon>
    </lineage>
</organism>
<feature type="transmembrane region" description="Helical" evidence="1">
    <location>
        <begin position="375"/>
        <end position="398"/>
    </location>
</feature>
<dbReference type="AlphaFoldDB" id="Q0AAA1"/>
<dbReference type="SUPFAM" id="SSF82693">
    <property type="entry name" value="Multidrug efflux transporter AcrB pore domain, PN1, PN2, PC1 and PC2 subdomains"/>
    <property type="match status" value="3"/>
</dbReference>
<dbReference type="KEGG" id="aeh:Mlg_0882"/>
<sequence>MTRLARDFRDSRPGSLANAAIRRPVGTLAIAFLVLLLGLYSIGRLPLDLLPAVEYPQIRVTVNYPGAAPEVMEQQVTRVLEQNLASVENLVSLESRASEGRTNVNLFLEYGSDLDLAIQEAARYLELARTQMPPDIEPPRLYRFDPAQDPVFQAGFTSSTRTPPEVRDWLENRLAPQLNTVTGVGSVSVAGGVVREIQVLLDQTRLNSYGLGFADVERALVSENVDVPAGQITSAHFDVMTRTDGRFRRVNDIAQVLLDVPGSDQRIPLSEVAQVVDGHQDQRIFARLNGREATQLSVYKQPDANTVQVVEAVQARLEALQASGFITEDLQFATTRDPGHFIRGSVQAVATAALLGGVLAMVLVLFFLGSLRRGLAIGLSIPIAVAATFALLGVSGLTLNVMSLGGLALGVGLLLDNAIVMSENIARHREQLGKSPEAAAHEGAREVFSAVLAATLTNLAAVTPFLLVSGVAALLFRELILTISFAIVASLAAAVTLVPMLTTLLARLRWQSGLSDTLPIRGFGAGLEATTRGYRRLLRGAVRVPWLVVGLAIALLGSSAFLARDLGSDFLPPVDDGRVSAFIRLPSGTPPEATLEAAKTAEAVIGRMPHVESVFSLVGGHLHGGILNIRNATARFSIQLTPGDERPDWPAERWVRKLQTELDAEDFPGGRAVVRPPSLRSLRLGPSEADISVGVVGDDLRTLDSAGREIVRRLERLPGLTNVEIARDDRTPMVSIHLDRERAKALGVTAEEAARAARVAVDGITPTRFSTPNADYDIRLRLPPGTVTTSDGLGDVTVLPDNGRGPVYLRELADFVLGDSPAHIERENQTRILRVEADVDRLQTDLGAAGRMVRDTLADFELPAGYSLLYGGADETVQETRQQLLQVVALSLLLVFTVLAVQYERLVNPLVILATAPLALTGGLLALWLTGTPFTTPVMLGAVVLIGVVVNNAILLVEYIEIGRRDAGLNDAEAAVEAGAVRLRPILMTTLTTVAGMTPLAIGMGAGSDLMQPLALVVVGGLLSAMLLTLFVVPCLYLIANRCGRGIKRLLTGAAEA</sequence>
<feature type="transmembrane region" description="Helical" evidence="1">
    <location>
        <begin position="910"/>
        <end position="931"/>
    </location>
</feature>
<feature type="transmembrane region" description="Helical" evidence="1">
    <location>
        <begin position="544"/>
        <end position="563"/>
    </location>
</feature>
<gene>
    <name evidence="2" type="ordered locus">Mlg_0882</name>
</gene>
<dbReference type="Gene3D" id="3.30.70.1440">
    <property type="entry name" value="Multidrug efflux transporter AcrB pore domain"/>
    <property type="match status" value="1"/>
</dbReference>
<dbReference type="OrthoDB" id="9758297at2"/>
<dbReference type="RefSeq" id="WP_011628631.1">
    <property type="nucleotide sequence ID" value="NC_008340.1"/>
</dbReference>
<dbReference type="Gene3D" id="3.30.70.1320">
    <property type="entry name" value="Multidrug efflux transporter AcrB pore domain like"/>
    <property type="match status" value="1"/>
</dbReference>
<evidence type="ECO:0000313" key="3">
    <source>
        <dbReference type="Proteomes" id="UP000001962"/>
    </source>
</evidence>
<name>Q0AAA1_ALKEH</name>
<dbReference type="PRINTS" id="PR00702">
    <property type="entry name" value="ACRIFLAVINRP"/>
</dbReference>
<proteinExistence type="predicted"/>
<dbReference type="GO" id="GO:0042910">
    <property type="term" value="F:xenobiotic transmembrane transporter activity"/>
    <property type="evidence" value="ECO:0007669"/>
    <property type="project" value="TreeGrafter"/>
</dbReference>
<feature type="transmembrane region" description="Helical" evidence="1">
    <location>
        <begin position="884"/>
        <end position="903"/>
    </location>
</feature>
<dbReference type="Gene3D" id="3.30.2090.10">
    <property type="entry name" value="Multidrug efflux transporter AcrB TolC docking domain, DN and DC subdomains"/>
    <property type="match status" value="2"/>
</dbReference>
<reference evidence="3" key="1">
    <citation type="submission" date="2006-08" db="EMBL/GenBank/DDBJ databases">
        <title>Complete sequence of Alkalilimnicola ehrilichei MLHE-1.</title>
        <authorList>
            <person name="Copeland A."/>
            <person name="Lucas S."/>
            <person name="Lapidus A."/>
            <person name="Barry K."/>
            <person name="Detter J.C."/>
            <person name="Glavina del Rio T."/>
            <person name="Hammon N."/>
            <person name="Israni S."/>
            <person name="Dalin E."/>
            <person name="Tice H."/>
            <person name="Pitluck S."/>
            <person name="Sims D."/>
            <person name="Brettin T."/>
            <person name="Bruce D."/>
            <person name="Han C."/>
            <person name="Tapia R."/>
            <person name="Gilna P."/>
            <person name="Schmutz J."/>
            <person name="Larimer F."/>
            <person name="Land M."/>
            <person name="Hauser L."/>
            <person name="Kyrpides N."/>
            <person name="Mikhailova N."/>
            <person name="Oremland R.S."/>
            <person name="Hoeft S.E."/>
            <person name="Switzer-Blum J."/>
            <person name="Kulp T."/>
            <person name="King G."/>
            <person name="Tabita R."/>
            <person name="Witte B."/>
            <person name="Santini J.M."/>
            <person name="Basu P."/>
            <person name="Hollibaugh J.T."/>
            <person name="Xie G."/>
            <person name="Stolz J.F."/>
            <person name="Richardson P."/>
        </authorList>
    </citation>
    <scope>NUCLEOTIDE SEQUENCE [LARGE SCALE GENOMIC DNA]</scope>
    <source>
        <strain evidence="3">ATCC BAA-1101 / DSM 17681 / MLHE-1</strain>
    </source>
</reference>
<keyword evidence="1" id="KW-0812">Transmembrane</keyword>
<accession>Q0AAA1</accession>
<keyword evidence="1" id="KW-0472">Membrane</keyword>